<proteinExistence type="predicted"/>
<organism evidence="1 2">
    <name type="scientific">Clostridium frigoris</name>
    <dbReference type="NCBI Taxonomy" id="205327"/>
    <lineage>
        <taxon>Bacteria</taxon>
        <taxon>Bacillati</taxon>
        <taxon>Bacillota</taxon>
        <taxon>Clostridia</taxon>
        <taxon>Eubacteriales</taxon>
        <taxon>Clostridiaceae</taxon>
        <taxon>Clostridium</taxon>
    </lineage>
</organism>
<sequence length="80" mass="9153">MNELVENMLNDISKGKSPNQIIELHSITNRELKCNSKSPSEVINISASKMMNSCTGDDSMRIKKRRSKLWFLMHQTSLVN</sequence>
<protein>
    <submittedName>
        <fullName evidence="1">Uncharacterized protein</fullName>
    </submittedName>
</protein>
<keyword evidence="2" id="KW-1185">Reference proteome</keyword>
<comment type="caution">
    <text evidence="1">The sequence shown here is derived from an EMBL/GenBank/DDBJ whole genome shotgun (WGS) entry which is preliminary data.</text>
</comment>
<evidence type="ECO:0000313" key="2">
    <source>
        <dbReference type="Proteomes" id="UP000776252"/>
    </source>
</evidence>
<dbReference type="Proteomes" id="UP000776252">
    <property type="component" value="Unassembled WGS sequence"/>
</dbReference>
<reference evidence="1 2" key="1">
    <citation type="submission" date="2021-06" db="EMBL/GenBank/DDBJ databases">
        <title>Clostridia strains as spoilage organisms.</title>
        <authorList>
            <person name="Wambui J."/>
            <person name="Stephan R."/>
            <person name="Stevens M.J.A."/>
        </authorList>
    </citation>
    <scope>NUCLEOTIDE SEQUENCE [LARGE SCALE GENOMIC DNA]</scope>
    <source>
        <strain evidence="1 2">DSM 14204</strain>
    </source>
</reference>
<gene>
    <name evidence="1" type="ORF">KPL37_19115</name>
</gene>
<evidence type="ECO:0000313" key="1">
    <source>
        <dbReference type="EMBL" id="MBU3161798.1"/>
    </source>
</evidence>
<name>A0ABS6BYW8_9CLOT</name>
<dbReference type="EMBL" id="JAHLDV010000107">
    <property type="protein sequence ID" value="MBU3161798.1"/>
    <property type="molecule type" value="Genomic_DNA"/>
</dbReference>
<accession>A0ABS6BYW8</accession>